<keyword evidence="7" id="KW-0175">Coiled coil</keyword>
<dbReference type="GO" id="GO:0043565">
    <property type="term" value="F:sequence-specific DNA binding"/>
    <property type="evidence" value="ECO:0007669"/>
    <property type="project" value="InterPro"/>
</dbReference>
<evidence type="ECO:0000256" key="2">
    <source>
        <dbReference type="ARBA" id="ARBA00022840"/>
    </source>
</evidence>
<dbReference type="InterPro" id="IPR027417">
    <property type="entry name" value="P-loop_NTPase"/>
</dbReference>
<dbReference type="Gene3D" id="1.10.10.60">
    <property type="entry name" value="Homeodomain-like"/>
    <property type="match status" value="1"/>
</dbReference>
<dbReference type="InterPro" id="IPR001789">
    <property type="entry name" value="Sig_transdc_resp-reg_receiver"/>
</dbReference>
<dbReference type="InterPro" id="IPR025662">
    <property type="entry name" value="Sigma_54_int_dom_ATP-bd_1"/>
</dbReference>
<protein>
    <submittedName>
        <fullName evidence="10">Response regulator</fullName>
    </submittedName>
</protein>
<evidence type="ECO:0000256" key="7">
    <source>
        <dbReference type="SAM" id="Coils"/>
    </source>
</evidence>
<feature type="modified residue" description="4-aspartylphosphate" evidence="6">
    <location>
        <position position="68"/>
    </location>
</feature>
<proteinExistence type="predicted"/>
<dbReference type="Pfam" id="PF25601">
    <property type="entry name" value="AAA_lid_14"/>
    <property type="match status" value="1"/>
</dbReference>
<dbReference type="InterPro" id="IPR003593">
    <property type="entry name" value="AAA+_ATPase"/>
</dbReference>
<feature type="coiled-coil region" evidence="7">
    <location>
        <begin position="137"/>
        <end position="189"/>
    </location>
</feature>
<keyword evidence="2" id="KW-0067">ATP-binding</keyword>
<dbReference type="Gene3D" id="3.40.50.2300">
    <property type="match status" value="1"/>
</dbReference>
<evidence type="ECO:0000256" key="1">
    <source>
        <dbReference type="ARBA" id="ARBA00022741"/>
    </source>
</evidence>
<dbReference type="SUPFAM" id="SSF52540">
    <property type="entry name" value="P-loop containing nucleoside triphosphate hydrolases"/>
    <property type="match status" value="1"/>
</dbReference>
<keyword evidence="5" id="KW-0804">Transcription</keyword>
<keyword evidence="4" id="KW-0238">DNA-binding</keyword>
<evidence type="ECO:0000256" key="3">
    <source>
        <dbReference type="ARBA" id="ARBA00023015"/>
    </source>
</evidence>
<dbReference type="KEGG" id="senf:GJR95_34380"/>
<dbReference type="PROSITE" id="PS00676">
    <property type="entry name" value="SIGMA54_INTERACT_2"/>
    <property type="match status" value="1"/>
</dbReference>
<dbReference type="InterPro" id="IPR025944">
    <property type="entry name" value="Sigma_54_int_dom_CS"/>
</dbReference>
<feature type="domain" description="Sigma-54 factor interaction" evidence="8">
    <location>
        <begin position="196"/>
        <end position="425"/>
    </location>
</feature>
<dbReference type="RefSeq" id="WP_162391981.1">
    <property type="nucleotide sequence ID" value="NZ_CP045997.1"/>
</dbReference>
<keyword evidence="1" id="KW-0547">Nucleotide-binding</keyword>
<dbReference type="SMART" id="SM00448">
    <property type="entry name" value="REC"/>
    <property type="match status" value="1"/>
</dbReference>
<dbReference type="GO" id="GO:0005524">
    <property type="term" value="F:ATP binding"/>
    <property type="evidence" value="ECO:0007669"/>
    <property type="project" value="UniProtKB-KW"/>
</dbReference>
<dbReference type="InterPro" id="IPR009057">
    <property type="entry name" value="Homeodomain-like_sf"/>
</dbReference>
<name>A0A6P1W887_9BACT</name>
<dbReference type="SUPFAM" id="SSF52172">
    <property type="entry name" value="CheY-like"/>
    <property type="match status" value="1"/>
</dbReference>
<evidence type="ECO:0000259" key="9">
    <source>
        <dbReference type="PROSITE" id="PS50110"/>
    </source>
</evidence>
<keyword evidence="6" id="KW-0597">Phosphoprotein</keyword>
<keyword evidence="3" id="KW-0805">Transcription regulation</keyword>
<dbReference type="InterPro" id="IPR011006">
    <property type="entry name" value="CheY-like_superfamily"/>
</dbReference>
<dbReference type="Gene3D" id="1.10.8.60">
    <property type="match status" value="1"/>
</dbReference>
<dbReference type="PANTHER" id="PTHR32071:SF117">
    <property type="entry name" value="PTS-DEPENDENT DIHYDROXYACETONE KINASE OPERON REGULATORY PROTEIN-RELATED"/>
    <property type="match status" value="1"/>
</dbReference>
<evidence type="ECO:0000313" key="11">
    <source>
        <dbReference type="Proteomes" id="UP000464577"/>
    </source>
</evidence>
<dbReference type="InterPro" id="IPR002078">
    <property type="entry name" value="Sigma_54_int"/>
</dbReference>
<dbReference type="EMBL" id="CP045997">
    <property type="protein sequence ID" value="QHW01564.1"/>
    <property type="molecule type" value="Genomic_DNA"/>
</dbReference>
<dbReference type="PROSITE" id="PS00675">
    <property type="entry name" value="SIGMA54_INTERACT_1"/>
    <property type="match status" value="1"/>
</dbReference>
<gene>
    <name evidence="10" type="ORF">GJR95_34380</name>
</gene>
<dbReference type="FunFam" id="3.40.50.300:FF:000006">
    <property type="entry name" value="DNA-binding transcriptional regulator NtrC"/>
    <property type="match status" value="1"/>
</dbReference>
<dbReference type="InterPro" id="IPR002197">
    <property type="entry name" value="HTH_Fis"/>
</dbReference>
<dbReference type="SUPFAM" id="SSF46689">
    <property type="entry name" value="Homeodomain-like"/>
    <property type="match status" value="1"/>
</dbReference>
<dbReference type="InterPro" id="IPR025943">
    <property type="entry name" value="Sigma_54_int_dom_ATP-bd_2"/>
</dbReference>
<sequence>MNDELADDTELGRSRSAHTILIVDDMPNNISVLFETLTRFNYKVLVARDGKSAIEQAGLAQPDLILLDVMMPGMDGFETCRRLKHAEATQAIPVIFMTALSETIDKVNGFNMGAVDYITKPFQLQEVLARINTHLTLRQLQRDLEKANALLEKRVAERTESLSKALAEVEQLKNQLQAENTYLRDEIKQTSNFDEIVTQSKAFGKVLRQVEQVASTHTTVLILGESGTGKELLARAVHNRSSRKNRPLVKVNCAVLPATLIESELFGHEKGAFTGAMIQKIGRFELADGGTIFLDEIGEIPIELQAKLLRVLQEGEFERVGSSKTLKVNVRVIAATNRNLEKEINEGHFREDLFYRLNVFPIQSLPLRDRKDDIPLLVRHFCTKHGPGIGRQIDDIPKDVLDALMAYNWPGNVRELENIIERSLIISSGRKLDLGDWSGQKSMLSLKTGRDAFGLLTMEDCERNHIISVLEYTRWKVSGESGAAKILDMIPTTLDSRMKKLGIQRP</sequence>
<evidence type="ECO:0000313" key="10">
    <source>
        <dbReference type="EMBL" id="QHW01564.1"/>
    </source>
</evidence>
<dbReference type="InterPro" id="IPR058031">
    <property type="entry name" value="AAA_lid_NorR"/>
</dbReference>
<dbReference type="PROSITE" id="PS50045">
    <property type="entry name" value="SIGMA54_INTERACT_4"/>
    <property type="match status" value="1"/>
</dbReference>
<dbReference type="Pfam" id="PF00072">
    <property type="entry name" value="Response_reg"/>
    <property type="match status" value="1"/>
</dbReference>
<evidence type="ECO:0000256" key="4">
    <source>
        <dbReference type="ARBA" id="ARBA00023125"/>
    </source>
</evidence>
<keyword evidence="11" id="KW-1185">Reference proteome</keyword>
<dbReference type="GO" id="GO:0006355">
    <property type="term" value="P:regulation of DNA-templated transcription"/>
    <property type="evidence" value="ECO:0007669"/>
    <property type="project" value="InterPro"/>
</dbReference>
<dbReference type="CDD" id="cd00009">
    <property type="entry name" value="AAA"/>
    <property type="match status" value="1"/>
</dbReference>
<evidence type="ECO:0000259" key="8">
    <source>
        <dbReference type="PROSITE" id="PS50045"/>
    </source>
</evidence>
<reference evidence="10 11" key="1">
    <citation type="submission" date="2019-11" db="EMBL/GenBank/DDBJ databases">
        <title>Spirosoma endbachense sp. nov., isolated from a natural salt meadow.</title>
        <authorList>
            <person name="Rojas J."/>
            <person name="Ambika Manirajan B."/>
            <person name="Ratering S."/>
            <person name="Suarez C."/>
            <person name="Geissler-Plaum R."/>
            <person name="Schnell S."/>
        </authorList>
    </citation>
    <scope>NUCLEOTIDE SEQUENCE [LARGE SCALE GENOMIC DNA]</scope>
    <source>
        <strain evidence="10 11">I-24</strain>
    </source>
</reference>
<dbReference type="Pfam" id="PF02954">
    <property type="entry name" value="HTH_8"/>
    <property type="match status" value="1"/>
</dbReference>
<dbReference type="PROSITE" id="PS00688">
    <property type="entry name" value="SIGMA54_INTERACT_3"/>
    <property type="match status" value="1"/>
</dbReference>
<dbReference type="AlphaFoldDB" id="A0A6P1W887"/>
<dbReference type="PANTHER" id="PTHR32071">
    <property type="entry name" value="TRANSCRIPTIONAL REGULATORY PROTEIN"/>
    <property type="match status" value="1"/>
</dbReference>
<dbReference type="PROSITE" id="PS50110">
    <property type="entry name" value="RESPONSE_REGULATORY"/>
    <property type="match status" value="1"/>
</dbReference>
<dbReference type="CDD" id="cd19920">
    <property type="entry name" value="REC_PA4781-like"/>
    <property type="match status" value="1"/>
</dbReference>
<dbReference type="Gene3D" id="3.40.50.300">
    <property type="entry name" value="P-loop containing nucleotide triphosphate hydrolases"/>
    <property type="match status" value="1"/>
</dbReference>
<accession>A0A6P1W887</accession>
<organism evidence="10 11">
    <name type="scientific">Spirosoma endbachense</name>
    <dbReference type="NCBI Taxonomy" id="2666025"/>
    <lineage>
        <taxon>Bacteria</taxon>
        <taxon>Pseudomonadati</taxon>
        <taxon>Bacteroidota</taxon>
        <taxon>Cytophagia</taxon>
        <taxon>Cytophagales</taxon>
        <taxon>Cytophagaceae</taxon>
        <taxon>Spirosoma</taxon>
    </lineage>
</organism>
<evidence type="ECO:0000256" key="5">
    <source>
        <dbReference type="ARBA" id="ARBA00023163"/>
    </source>
</evidence>
<dbReference type="Pfam" id="PF00158">
    <property type="entry name" value="Sigma54_activat"/>
    <property type="match status" value="1"/>
</dbReference>
<evidence type="ECO:0000256" key="6">
    <source>
        <dbReference type="PROSITE-ProRule" id="PRU00169"/>
    </source>
</evidence>
<dbReference type="SMART" id="SM00382">
    <property type="entry name" value="AAA"/>
    <property type="match status" value="1"/>
</dbReference>
<feature type="domain" description="Response regulatory" evidence="9">
    <location>
        <begin position="19"/>
        <end position="135"/>
    </location>
</feature>
<dbReference type="Proteomes" id="UP000464577">
    <property type="component" value="Chromosome"/>
</dbReference>
<dbReference type="GO" id="GO:0000160">
    <property type="term" value="P:phosphorelay signal transduction system"/>
    <property type="evidence" value="ECO:0007669"/>
    <property type="project" value="InterPro"/>
</dbReference>